<dbReference type="AlphaFoldDB" id="A0A645HBZ5"/>
<name>A0A645HBZ5_9ZZZZ</name>
<dbReference type="EMBL" id="VSSQ01085767">
    <property type="protein sequence ID" value="MPN33323.1"/>
    <property type="molecule type" value="Genomic_DNA"/>
</dbReference>
<organism evidence="1">
    <name type="scientific">bioreactor metagenome</name>
    <dbReference type="NCBI Taxonomy" id="1076179"/>
    <lineage>
        <taxon>unclassified sequences</taxon>
        <taxon>metagenomes</taxon>
        <taxon>ecological metagenomes</taxon>
    </lineage>
</organism>
<evidence type="ECO:0000313" key="1">
    <source>
        <dbReference type="EMBL" id="MPN33323.1"/>
    </source>
</evidence>
<sequence length="134" mass="14703">MMFGGIALAGLAMFFIPASSLGFDFRLPGAGAFAIGALGFIRRYQAIQERKKAIVCAGTEENREAYTLECLHTLLPKKEGENDLSYVPLRDREAAMNIGTLAAAYGLLPGIAQQLSLRLRPRDVEIDVEETKRK</sequence>
<comment type="caution">
    <text evidence="1">The sequence shown here is derived from an EMBL/GenBank/DDBJ whole genome shotgun (WGS) entry which is preliminary data.</text>
</comment>
<protein>
    <submittedName>
        <fullName evidence="1">Uncharacterized protein</fullName>
    </submittedName>
</protein>
<proteinExistence type="predicted"/>
<gene>
    <name evidence="1" type="ORF">SDC9_180808</name>
</gene>
<accession>A0A645HBZ5</accession>
<reference evidence="1" key="1">
    <citation type="submission" date="2019-08" db="EMBL/GenBank/DDBJ databases">
        <authorList>
            <person name="Kucharzyk K."/>
            <person name="Murdoch R.W."/>
            <person name="Higgins S."/>
            <person name="Loffler F."/>
        </authorList>
    </citation>
    <scope>NUCLEOTIDE SEQUENCE</scope>
</reference>